<feature type="signal peptide" evidence="8">
    <location>
        <begin position="1"/>
        <end position="28"/>
    </location>
</feature>
<dbReference type="InterPro" id="IPR029411">
    <property type="entry name" value="RG-lyase_III"/>
</dbReference>
<dbReference type="InterPro" id="IPR008979">
    <property type="entry name" value="Galactose-bd-like_sf"/>
</dbReference>
<dbReference type="Pfam" id="PF14686">
    <property type="entry name" value="fn3_3"/>
    <property type="match status" value="1"/>
</dbReference>
<dbReference type="AlphaFoldDB" id="A0AAE1J3A0"/>
<dbReference type="Pfam" id="PF06045">
    <property type="entry name" value="Rhamnogal_lyase"/>
    <property type="match status" value="1"/>
</dbReference>
<keyword evidence="5" id="KW-0964">Secreted</keyword>
<keyword evidence="6 8" id="KW-0732">Signal</keyword>
<dbReference type="GO" id="GO:0005576">
    <property type="term" value="C:extracellular region"/>
    <property type="evidence" value="ECO:0007669"/>
    <property type="project" value="UniProtKB-SubCell"/>
</dbReference>
<dbReference type="Pfam" id="PF14683">
    <property type="entry name" value="CBM-like"/>
    <property type="match status" value="1"/>
</dbReference>
<dbReference type="SUPFAM" id="SSF49785">
    <property type="entry name" value="Galactose-binding domain-like"/>
    <property type="match status" value="1"/>
</dbReference>
<evidence type="ECO:0000259" key="9">
    <source>
        <dbReference type="Pfam" id="PF14683"/>
    </source>
</evidence>
<evidence type="ECO:0000256" key="5">
    <source>
        <dbReference type="ARBA" id="ARBA00022525"/>
    </source>
</evidence>
<evidence type="ECO:0000256" key="7">
    <source>
        <dbReference type="ARBA" id="ARBA00023239"/>
    </source>
</evidence>
<dbReference type="InterPro" id="IPR013784">
    <property type="entry name" value="Carb-bd-like_fold"/>
</dbReference>
<dbReference type="InterPro" id="IPR029413">
    <property type="entry name" value="RG-lyase_II"/>
</dbReference>
<evidence type="ECO:0000256" key="4">
    <source>
        <dbReference type="ARBA" id="ARBA00012437"/>
    </source>
</evidence>
<comment type="caution">
    <text evidence="11">The sequence shown here is derived from an EMBL/GenBank/DDBJ whole genome shotgun (WGS) entry which is preliminary data.</text>
</comment>
<proteinExistence type="inferred from homology"/>
<dbReference type="Gene3D" id="2.60.120.260">
    <property type="entry name" value="Galactose-binding domain-like"/>
    <property type="match status" value="1"/>
</dbReference>
<evidence type="ECO:0000256" key="3">
    <source>
        <dbReference type="ARBA" id="ARBA00010418"/>
    </source>
</evidence>
<dbReference type="Proteomes" id="UP001293593">
    <property type="component" value="Unassembled WGS sequence"/>
</dbReference>
<comment type="subcellular location">
    <subcellularLocation>
        <location evidence="2">Secreted</location>
    </subcellularLocation>
</comment>
<evidence type="ECO:0000256" key="6">
    <source>
        <dbReference type="ARBA" id="ARBA00022729"/>
    </source>
</evidence>
<dbReference type="PANTHER" id="PTHR32018:SF6">
    <property type="entry name" value="RHAMNOGALACTURONAN ENDOLYASE"/>
    <property type="match status" value="1"/>
</dbReference>
<evidence type="ECO:0000259" key="10">
    <source>
        <dbReference type="Pfam" id="PF14686"/>
    </source>
</evidence>
<dbReference type="InterPro" id="IPR010325">
    <property type="entry name" value="Rhamnogal_lyase"/>
</dbReference>
<feature type="domain" description="Rhamnogalacturonan lyase" evidence="9">
    <location>
        <begin position="489"/>
        <end position="677"/>
    </location>
</feature>
<protein>
    <recommendedName>
        <fullName evidence="4">rhamnogalacturonan endolyase</fullName>
        <ecNumber evidence="4">4.2.2.23</ecNumber>
    </recommendedName>
</protein>
<evidence type="ECO:0000313" key="11">
    <source>
        <dbReference type="EMBL" id="KAK4263052.1"/>
    </source>
</evidence>
<dbReference type="SUPFAM" id="SSF49452">
    <property type="entry name" value="Starch-binding domain-like"/>
    <property type="match status" value="1"/>
</dbReference>
<dbReference type="GO" id="GO:0005975">
    <property type="term" value="P:carbohydrate metabolic process"/>
    <property type="evidence" value="ECO:0007669"/>
    <property type="project" value="InterPro"/>
</dbReference>
<evidence type="ECO:0000256" key="2">
    <source>
        <dbReference type="ARBA" id="ARBA00004613"/>
    </source>
</evidence>
<dbReference type="EC" id="4.2.2.23" evidence="4"/>
<dbReference type="CDD" id="cd10317">
    <property type="entry name" value="RGL4_C"/>
    <property type="match status" value="1"/>
</dbReference>
<dbReference type="Gene3D" id="2.70.98.10">
    <property type="match status" value="1"/>
</dbReference>
<dbReference type="InterPro" id="IPR014718">
    <property type="entry name" value="GH-type_carb-bd"/>
</dbReference>
<dbReference type="GO" id="GO:0102210">
    <property type="term" value="F:rhamnogalacturonan endolyase activity"/>
    <property type="evidence" value="ECO:0007669"/>
    <property type="project" value="UniProtKB-EC"/>
</dbReference>
<dbReference type="GO" id="GO:0030246">
    <property type="term" value="F:carbohydrate binding"/>
    <property type="evidence" value="ECO:0007669"/>
    <property type="project" value="InterPro"/>
</dbReference>
<evidence type="ECO:0000256" key="8">
    <source>
        <dbReference type="SAM" id="SignalP"/>
    </source>
</evidence>
<keyword evidence="12" id="KW-1185">Reference proteome</keyword>
<evidence type="ECO:0000256" key="1">
    <source>
        <dbReference type="ARBA" id="ARBA00001324"/>
    </source>
</evidence>
<dbReference type="PANTHER" id="PTHR32018">
    <property type="entry name" value="RHAMNOGALACTURONATE LYASE FAMILY PROTEIN"/>
    <property type="match status" value="1"/>
</dbReference>
<dbReference type="InterPro" id="IPR011013">
    <property type="entry name" value="Gal_mutarotase_sf_dom"/>
</dbReference>
<gene>
    <name evidence="11" type="ORF">QN277_028528</name>
</gene>
<reference evidence="11" key="1">
    <citation type="submission" date="2023-10" db="EMBL/GenBank/DDBJ databases">
        <title>Chromosome-level genome of the transformable northern wattle, Acacia crassicarpa.</title>
        <authorList>
            <person name="Massaro I."/>
            <person name="Sinha N.R."/>
            <person name="Poethig S."/>
            <person name="Leichty A.R."/>
        </authorList>
    </citation>
    <scope>NUCLEOTIDE SEQUENCE</scope>
    <source>
        <strain evidence="11">Acra3RX</strain>
        <tissue evidence="11">Leaf</tissue>
    </source>
</reference>
<dbReference type="CDD" id="cd10316">
    <property type="entry name" value="RGL4_M"/>
    <property type="match status" value="1"/>
</dbReference>
<name>A0AAE1J3A0_9FABA</name>
<dbReference type="EMBL" id="JAWXYG010000009">
    <property type="protein sequence ID" value="KAK4263052.1"/>
    <property type="molecule type" value="Genomic_DNA"/>
</dbReference>
<evidence type="ECO:0000313" key="12">
    <source>
        <dbReference type="Proteomes" id="UP001293593"/>
    </source>
</evidence>
<dbReference type="SUPFAM" id="SSF74650">
    <property type="entry name" value="Galactose mutarotase-like"/>
    <property type="match status" value="1"/>
</dbReference>
<keyword evidence="7" id="KW-0456">Lyase</keyword>
<feature type="domain" description="Rhamnogalacturonan lyase" evidence="10">
    <location>
        <begin position="403"/>
        <end position="475"/>
    </location>
</feature>
<dbReference type="Gene3D" id="2.60.40.1120">
    <property type="entry name" value="Carboxypeptidase-like, regulatory domain"/>
    <property type="match status" value="1"/>
</dbReference>
<sequence>MKRSNSFMLWFGMTVQLCFFLFIGFSEGSTSISGRRALLKNNLTQASSSPAVKLDQNHNQVVIDNGIVQVTLSKPEGYVLAISYSGIDNVLEAQNQNNNRGYLDVAWSTHEGFQQYHDSWKIEGTKFSVVEMTEDQVEVSFLRGWTHSMNGYIPINIDMRYIMRRGNSGYYSYAIFERPEGFPAAQVFQIRLVYKLRQDKFHYMAISRKRQRVMPTAEDRNSGQTLAYPEAKLLNNAKNPRIRGEVDDKYQYSAENKGNRVHGWISFDSEPHTGFWVIAPSNEFRNAGPHKQDLTSHVGPTSLAMFVSTHYAGTSVSINFEEGETYKKVFGPIFVYLNSAPSQDNLDSLWSDAVRQSNEEVRSWPYDFPRSPDFILPHERGTVKGQLRVRDWFKKGWGIINAKFAYVGLALPGENGSWQRESKGYQFWTQADENGYFEIKYVIPGDYNFYAWVPGFIGDYRYNATITIKPGGVIKLGSLVYSPPRNGPTIWEIGVPDRSAGELYIPDPDPKLVNRLYQNDPRNGFRQYGLWERYTDLYPEKDLVYNVGIHKHDKNWFFAHVARRTGNQTYQPTTWQIKFEVKDDTSGNYTLQVAIASANDAKLQVWFNDPRDVDPHFETARMGKDNAIARHGIHGLYSLISVEVPSDRFKKGNNIIYLKQSEASGSFQGVLYDYLRLERPPITGRM</sequence>
<accession>A0AAE1J3A0</accession>
<feature type="chain" id="PRO_5042090941" description="rhamnogalacturonan endolyase" evidence="8">
    <location>
        <begin position="29"/>
        <end position="686"/>
    </location>
</feature>
<organism evidence="11 12">
    <name type="scientific">Acacia crassicarpa</name>
    <name type="common">northern wattle</name>
    <dbReference type="NCBI Taxonomy" id="499986"/>
    <lineage>
        <taxon>Eukaryota</taxon>
        <taxon>Viridiplantae</taxon>
        <taxon>Streptophyta</taxon>
        <taxon>Embryophyta</taxon>
        <taxon>Tracheophyta</taxon>
        <taxon>Spermatophyta</taxon>
        <taxon>Magnoliopsida</taxon>
        <taxon>eudicotyledons</taxon>
        <taxon>Gunneridae</taxon>
        <taxon>Pentapetalae</taxon>
        <taxon>rosids</taxon>
        <taxon>fabids</taxon>
        <taxon>Fabales</taxon>
        <taxon>Fabaceae</taxon>
        <taxon>Caesalpinioideae</taxon>
        <taxon>mimosoid clade</taxon>
        <taxon>Acacieae</taxon>
        <taxon>Acacia</taxon>
    </lineage>
</organism>
<dbReference type="InterPro" id="IPR051850">
    <property type="entry name" value="Polysacch_Lyase_4"/>
</dbReference>
<comment type="catalytic activity">
    <reaction evidence="1">
        <text>Endotype eliminative cleavage of L-alpha-rhamnopyranosyl-(1-&gt;4)-alpha-D-galactopyranosyluronic acid bonds of rhamnogalacturonan I domains in ramified hairy regions of pectin leaving L-rhamnopyranose at the reducing end and 4-deoxy-4,5-unsaturated D-galactopyranosyluronic acid at the non-reducing end.</text>
        <dbReference type="EC" id="4.2.2.23"/>
    </reaction>
</comment>
<comment type="similarity">
    <text evidence="3">Belongs to the polysaccharide lyase 4 family.</text>
</comment>
<dbReference type="CDD" id="cd10320">
    <property type="entry name" value="RGL4_N"/>
    <property type="match status" value="1"/>
</dbReference>